<name>A0A914D342_9BILA</name>
<evidence type="ECO:0000256" key="1">
    <source>
        <dbReference type="SAM" id="MobiDB-lite"/>
    </source>
</evidence>
<accession>A0A914D342</accession>
<evidence type="ECO:0000313" key="3">
    <source>
        <dbReference type="WBParaSite" id="ACRNAN_scaffold1743.g11992.t1"/>
    </source>
</evidence>
<feature type="compositionally biased region" description="Polar residues" evidence="1">
    <location>
        <begin position="14"/>
        <end position="27"/>
    </location>
</feature>
<dbReference type="WBParaSite" id="ACRNAN_scaffold1743.g11992.t1">
    <property type="protein sequence ID" value="ACRNAN_scaffold1743.g11992.t1"/>
    <property type="gene ID" value="ACRNAN_scaffold1743.g11992"/>
</dbReference>
<reference evidence="3" key="1">
    <citation type="submission" date="2022-11" db="UniProtKB">
        <authorList>
            <consortium name="WormBaseParasite"/>
        </authorList>
    </citation>
    <scope>IDENTIFICATION</scope>
</reference>
<keyword evidence="2" id="KW-1185">Reference proteome</keyword>
<dbReference type="AlphaFoldDB" id="A0A914D342"/>
<sequence length="73" mass="8076">MGNLCSGASKEEYQSINQMARTTNTQNDGKKYGHTYATPMRHGVRYSVPDKSGPPDTVPSKVMNSDVSRFVNH</sequence>
<organism evidence="2 3">
    <name type="scientific">Acrobeloides nanus</name>
    <dbReference type="NCBI Taxonomy" id="290746"/>
    <lineage>
        <taxon>Eukaryota</taxon>
        <taxon>Metazoa</taxon>
        <taxon>Ecdysozoa</taxon>
        <taxon>Nematoda</taxon>
        <taxon>Chromadorea</taxon>
        <taxon>Rhabditida</taxon>
        <taxon>Tylenchina</taxon>
        <taxon>Cephalobomorpha</taxon>
        <taxon>Cephaloboidea</taxon>
        <taxon>Cephalobidae</taxon>
        <taxon>Acrobeloides</taxon>
    </lineage>
</organism>
<protein>
    <submittedName>
        <fullName evidence="3">Uncharacterized protein</fullName>
    </submittedName>
</protein>
<proteinExistence type="predicted"/>
<feature type="region of interest" description="Disordered" evidence="1">
    <location>
        <begin position="1"/>
        <end position="73"/>
    </location>
</feature>
<evidence type="ECO:0000313" key="2">
    <source>
        <dbReference type="Proteomes" id="UP000887540"/>
    </source>
</evidence>
<dbReference type="Proteomes" id="UP000887540">
    <property type="component" value="Unplaced"/>
</dbReference>